<evidence type="ECO:0000313" key="2">
    <source>
        <dbReference type="Proteomes" id="UP001358193"/>
    </source>
</evidence>
<keyword evidence="2" id="KW-1185">Reference proteome</keyword>
<proteinExistence type="predicted"/>
<sequence length="203" mass="24498">MDKIFENYKKVRTFGRISKIVHHFKISIINIILFDKFIEDPIPFTNVKIAHDYCMNSKVISKKVGYKTPELIDNAYSMYDIYTIKTIYNKKIKKINSKFKRYCKDYNLEYHPYSLYIIKNGSKMYYHLHNVQYVEFFEKSHLKSLVNKFEKYVNDLSNKKRSDIKKSILKNSINGIELKRNNLIDDEINRSYEYIKLLDKLKK</sequence>
<accession>A0ABZ0Z613</accession>
<name>A0ABZ0Z613_9CAUD</name>
<organism evidence="1 2">
    <name type="scientific">phage Lak_Megaphage_Sonny</name>
    <dbReference type="NCBI Taxonomy" id="3109229"/>
    <lineage>
        <taxon>Viruses</taxon>
        <taxon>Duplodnaviria</taxon>
        <taxon>Heunggongvirae</taxon>
        <taxon>Uroviricota</taxon>
        <taxon>Caudoviricetes</taxon>
        <taxon>Caudoviricetes code 15 clade</taxon>
    </lineage>
</organism>
<evidence type="ECO:0000313" key="1">
    <source>
        <dbReference type="EMBL" id="WQJ53667.1"/>
    </source>
</evidence>
<dbReference type="Proteomes" id="UP001358193">
    <property type="component" value="Segment"/>
</dbReference>
<reference evidence="1 2" key="1">
    <citation type="submission" date="2023-11" db="EMBL/GenBank/DDBJ databases">
        <authorList>
            <person name="Cook R."/>
            <person name="Crisci M."/>
            <person name="Pye H."/>
            <person name="Adriaenssens E."/>
            <person name="Santini J."/>
        </authorList>
    </citation>
    <scope>NUCLEOTIDE SEQUENCE [LARGE SCALE GENOMIC DNA]</scope>
    <source>
        <strain evidence="1">Lak_Megaphage_Sonny</strain>
    </source>
</reference>
<protein>
    <submittedName>
        <fullName evidence="1">Uncharacterized protein</fullName>
    </submittedName>
</protein>
<dbReference type="EMBL" id="OR769223">
    <property type="protein sequence ID" value="WQJ53667.1"/>
    <property type="molecule type" value="Genomic_DNA"/>
</dbReference>